<proteinExistence type="inferred from homology"/>
<keyword evidence="9 13" id="KW-1133">Transmembrane helix</keyword>
<dbReference type="InterPro" id="IPR001915">
    <property type="entry name" value="Peptidase_M48"/>
</dbReference>
<keyword evidence="4 12" id="KW-0645">Protease</keyword>
<comment type="similarity">
    <text evidence="12">Belongs to the peptidase M48 family.</text>
</comment>
<dbReference type="GO" id="GO:0005886">
    <property type="term" value="C:plasma membrane"/>
    <property type="evidence" value="ECO:0007669"/>
    <property type="project" value="UniProtKB-SubCell"/>
</dbReference>
<keyword evidence="11 13" id="KW-0472">Membrane</keyword>
<dbReference type="RefSeq" id="WP_176069302.1">
    <property type="nucleotide sequence ID" value="NZ_JABWMJ010000005.1"/>
</dbReference>
<evidence type="ECO:0000256" key="1">
    <source>
        <dbReference type="ARBA" id="ARBA00004651"/>
    </source>
</evidence>
<dbReference type="InterPro" id="IPR001082">
    <property type="entry name" value="Pilin"/>
</dbReference>
<evidence type="ECO:0000256" key="12">
    <source>
        <dbReference type="RuleBase" id="RU003983"/>
    </source>
</evidence>
<dbReference type="PANTHER" id="PTHR43221">
    <property type="entry name" value="PROTEASE HTPX"/>
    <property type="match status" value="1"/>
</dbReference>
<feature type="transmembrane region" description="Helical" evidence="13">
    <location>
        <begin position="274"/>
        <end position="292"/>
    </location>
</feature>
<evidence type="ECO:0000256" key="13">
    <source>
        <dbReference type="SAM" id="Phobius"/>
    </source>
</evidence>
<dbReference type="InterPro" id="IPR045584">
    <property type="entry name" value="Pilin-like"/>
</dbReference>
<keyword evidence="3" id="KW-1003">Cell membrane</keyword>
<evidence type="ECO:0000256" key="8">
    <source>
        <dbReference type="ARBA" id="ARBA00022833"/>
    </source>
</evidence>
<evidence type="ECO:0000256" key="5">
    <source>
        <dbReference type="ARBA" id="ARBA00022692"/>
    </source>
</evidence>
<dbReference type="AlphaFoldDB" id="A0A7Y6NNM6"/>
<keyword evidence="6" id="KW-0479">Metal-binding</keyword>
<organism evidence="15 16">
    <name type="scientific">Piscinibacter koreensis</name>
    <dbReference type="NCBI Taxonomy" id="2742824"/>
    <lineage>
        <taxon>Bacteria</taxon>
        <taxon>Pseudomonadati</taxon>
        <taxon>Pseudomonadota</taxon>
        <taxon>Betaproteobacteria</taxon>
        <taxon>Burkholderiales</taxon>
        <taxon>Sphaerotilaceae</taxon>
        <taxon>Piscinibacter</taxon>
    </lineage>
</organism>
<evidence type="ECO:0000256" key="11">
    <source>
        <dbReference type="ARBA" id="ARBA00023136"/>
    </source>
</evidence>
<dbReference type="GO" id="GO:0007155">
    <property type="term" value="P:cell adhesion"/>
    <property type="evidence" value="ECO:0007669"/>
    <property type="project" value="InterPro"/>
</dbReference>
<keyword evidence="7 12" id="KW-0378">Hydrolase</keyword>
<name>A0A7Y6NNM6_9BURK</name>
<dbReference type="GO" id="GO:0004222">
    <property type="term" value="F:metalloendopeptidase activity"/>
    <property type="evidence" value="ECO:0007669"/>
    <property type="project" value="InterPro"/>
</dbReference>
<evidence type="ECO:0000313" key="16">
    <source>
        <dbReference type="Proteomes" id="UP000529637"/>
    </source>
</evidence>
<evidence type="ECO:0000256" key="3">
    <source>
        <dbReference type="ARBA" id="ARBA00022475"/>
    </source>
</evidence>
<reference evidence="15 16" key="1">
    <citation type="submission" date="2020-06" db="EMBL/GenBank/DDBJ databases">
        <title>Schlegella sp. ID0723 isolated from air conditioner.</title>
        <authorList>
            <person name="Kim D.Y."/>
            <person name="Kim D.-U."/>
        </authorList>
    </citation>
    <scope>NUCLEOTIDE SEQUENCE [LARGE SCALE GENOMIC DNA]</scope>
    <source>
        <strain evidence="15 16">ID0723</strain>
    </source>
</reference>
<dbReference type="GO" id="GO:0006508">
    <property type="term" value="P:proteolysis"/>
    <property type="evidence" value="ECO:0007669"/>
    <property type="project" value="UniProtKB-KW"/>
</dbReference>
<comment type="caution">
    <text evidence="15">The sequence shown here is derived from an EMBL/GenBank/DDBJ whole genome shotgun (WGS) entry which is preliminary data.</text>
</comment>
<dbReference type="GO" id="GO:0046872">
    <property type="term" value="F:metal ion binding"/>
    <property type="evidence" value="ECO:0007669"/>
    <property type="project" value="UniProtKB-KW"/>
</dbReference>
<keyword evidence="16" id="KW-1185">Reference proteome</keyword>
<dbReference type="Gene3D" id="3.30.700.10">
    <property type="entry name" value="Glycoprotein, Type 4 Pilin"/>
    <property type="match status" value="1"/>
</dbReference>
<protein>
    <submittedName>
        <fullName evidence="15">M48 family metalloprotease</fullName>
    </submittedName>
</protein>
<dbReference type="PANTHER" id="PTHR43221:SF1">
    <property type="entry name" value="PROTEASE HTPX"/>
    <property type="match status" value="1"/>
</dbReference>
<feature type="domain" description="Peptidase M48" evidence="14">
    <location>
        <begin position="66"/>
        <end position="147"/>
    </location>
</feature>
<evidence type="ECO:0000313" key="15">
    <source>
        <dbReference type="EMBL" id="NUZ06444.1"/>
    </source>
</evidence>
<keyword evidence="8 12" id="KW-0862">Zinc</keyword>
<comment type="cofactor">
    <cofactor evidence="12">
        <name>Zn(2+)</name>
        <dbReference type="ChEBI" id="CHEBI:29105"/>
    </cofactor>
    <text evidence="12">Binds 1 zinc ion per subunit.</text>
</comment>
<evidence type="ECO:0000256" key="7">
    <source>
        <dbReference type="ARBA" id="ARBA00022801"/>
    </source>
</evidence>
<dbReference type="Pfam" id="PF01435">
    <property type="entry name" value="Peptidase_M48"/>
    <property type="match status" value="1"/>
</dbReference>
<sequence>MDDRVDPRERVLGRVTLVLGIVLWLLLIAGTVGLALVYLLFAFLFYLFAQSALIAYIRGNGVLLSPQQFPALHAQFDACCRSLGISEQPAPYLLQGNGILNAFATRFLGRDYIVLLSDIVDAMEAHPDGVRFYVGHELGHVRMRHLTGWFLRAPALWLPLLGAAYARAKESTCDRHGAACCETRGNAARAMAALAAGPRLWADLDLAAFRAQTAATSGFWMSYHELVGGYPWLCKRVVRVLDPEAPLPRRHGLAYLFALFVPYLGRAGGAGGVIVVALVIGIVAAVGIPAYLDHTTRTELTRAYESSASARVALGDYFVRNGAPPESLDDAGVAGRLPDGSRLTLDPSDMIVTVTTPRGATLLLVPKDEDGAVTWTCEVGDDVRAGATPAACRPKE</sequence>
<evidence type="ECO:0000256" key="6">
    <source>
        <dbReference type="ARBA" id="ARBA00022723"/>
    </source>
</evidence>
<comment type="similarity">
    <text evidence="2">Belongs to the N-Me-Phe pilin family.</text>
</comment>
<evidence type="ECO:0000256" key="4">
    <source>
        <dbReference type="ARBA" id="ARBA00022670"/>
    </source>
</evidence>
<dbReference type="Gene3D" id="3.30.2010.10">
    <property type="entry name" value="Metalloproteases ('zincins'), catalytic domain"/>
    <property type="match status" value="1"/>
</dbReference>
<dbReference type="InterPro" id="IPR050083">
    <property type="entry name" value="HtpX_protease"/>
</dbReference>
<dbReference type="CDD" id="cd07325">
    <property type="entry name" value="M48_Ste24p_like"/>
    <property type="match status" value="1"/>
</dbReference>
<evidence type="ECO:0000259" key="14">
    <source>
        <dbReference type="Pfam" id="PF01435"/>
    </source>
</evidence>
<dbReference type="SUPFAM" id="SSF54523">
    <property type="entry name" value="Pili subunits"/>
    <property type="match status" value="1"/>
</dbReference>
<evidence type="ECO:0000256" key="2">
    <source>
        <dbReference type="ARBA" id="ARBA00005233"/>
    </source>
</evidence>
<keyword evidence="5 13" id="KW-0812">Transmembrane</keyword>
<evidence type="ECO:0000256" key="9">
    <source>
        <dbReference type="ARBA" id="ARBA00022989"/>
    </source>
</evidence>
<comment type="subcellular location">
    <subcellularLocation>
        <location evidence="1">Cell membrane</location>
        <topology evidence="1">Multi-pass membrane protein</topology>
    </subcellularLocation>
</comment>
<dbReference type="GO" id="GO:0009289">
    <property type="term" value="C:pilus"/>
    <property type="evidence" value="ECO:0007669"/>
    <property type="project" value="InterPro"/>
</dbReference>
<evidence type="ECO:0000256" key="10">
    <source>
        <dbReference type="ARBA" id="ARBA00023049"/>
    </source>
</evidence>
<dbReference type="Proteomes" id="UP000529637">
    <property type="component" value="Unassembled WGS sequence"/>
</dbReference>
<dbReference type="EMBL" id="JABWMJ010000005">
    <property type="protein sequence ID" value="NUZ06444.1"/>
    <property type="molecule type" value="Genomic_DNA"/>
</dbReference>
<keyword evidence="10 12" id="KW-0482">Metalloprotease</keyword>
<accession>A0A7Y6NNM6</accession>
<gene>
    <name evidence="15" type="ORF">HQN59_11800</name>
</gene>
<dbReference type="Pfam" id="PF00114">
    <property type="entry name" value="Pilin"/>
    <property type="match status" value="1"/>
</dbReference>